<dbReference type="OrthoDB" id="417078at2759"/>
<organism evidence="2 3">
    <name type="scientific">Aspergillus neoniger (strain CBS 115656)</name>
    <dbReference type="NCBI Taxonomy" id="1448310"/>
    <lineage>
        <taxon>Eukaryota</taxon>
        <taxon>Fungi</taxon>
        <taxon>Dikarya</taxon>
        <taxon>Ascomycota</taxon>
        <taxon>Pezizomycotina</taxon>
        <taxon>Eurotiomycetes</taxon>
        <taxon>Eurotiomycetidae</taxon>
        <taxon>Eurotiales</taxon>
        <taxon>Aspergillaceae</taxon>
        <taxon>Aspergillus</taxon>
        <taxon>Aspergillus subgen. Circumdati</taxon>
    </lineage>
</organism>
<dbReference type="RefSeq" id="XP_025479257.1">
    <property type="nucleotide sequence ID" value="XM_025624805.1"/>
</dbReference>
<sequence length="126" mass="13896">MPCRIGAEHCSQLYSLSNISTRRTSRIHTITSTLFRVRKSFVPGQQSLPSTSYARTEEQAHRLIISQGGIGDNLYIVEKGTFDYYFATALTQQKTALSIGTKHGTAHPGGFFGELALLYNALRAAK</sequence>
<dbReference type="PROSITE" id="PS50042">
    <property type="entry name" value="CNMP_BINDING_3"/>
    <property type="match status" value="1"/>
</dbReference>
<dbReference type="Proteomes" id="UP000247647">
    <property type="component" value="Unassembled WGS sequence"/>
</dbReference>
<dbReference type="CDD" id="cd00038">
    <property type="entry name" value="CAP_ED"/>
    <property type="match status" value="1"/>
</dbReference>
<dbReference type="AlphaFoldDB" id="A0A318YHS3"/>
<dbReference type="Pfam" id="PF00027">
    <property type="entry name" value="cNMP_binding"/>
    <property type="match status" value="1"/>
</dbReference>
<gene>
    <name evidence="2" type="ORF">BO87DRAFT_387208</name>
</gene>
<dbReference type="EMBL" id="KZ821462">
    <property type="protein sequence ID" value="PYH33779.1"/>
    <property type="molecule type" value="Genomic_DNA"/>
</dbReference>
<protein>
    <recommendedName>
        <fullName evidence="1">Cyclic nucleotide-binding domain-containing protein</fullName>
    </recommendedName>
</protein>
<dbReference type="InterPro" id="IPR000595">
    <property type="entry name" value="cNMP-bd_dom"/>
</dbReference>
<dbReference type="GeneID" id="37127261"/>
<feature type="domain" description="Cyclic nucleotide-binding" evidence="1">
    <location>
        <begin position="47"/>
        <end position="126"/>
    </location>
</feature>
<reference evidence="2" key="1">
    <citation type="submission" date="2016-12" db="EMBL/GenBank/DDBJ databases">
        <title>The genomes of Aspergillus section Nigri reveals drivers in fungal speciation.</title>
        <authorList>
            <consortium name="DOE Joint Genome Institute"/>
            <person name="Vesth T.C."/>
            <person name="Nybo J."/>
            <person name="Theobald S."/>
            <person name="Brandl J."/>
            <person name="Frisvad J.C."/>
            <person name="Nielsen K.F."/>
            <person name="Lyhne E.K."/>
            <person name="Kogle M.E."/>
            <person name="Kuo A."/>
            <person name="Riley R."/>
            <person name="Clum A."/>
            <person name="Nolan M."/>
            <person name="Lipzen A."/>
            <person name="Salamov A."/>
            <person name="Henrissat B."/>
            <person name="Wiebenga A."/>
            <person name="De Vries R.P."/>
            <person name="Grigoriev I.V."/>
            <person name="Mortensen U.H."/>
            <person name="Andersen M.R."/>
            <person name="Baker S.E."/>
        </authorList>
    </citation>
    <scope>NUCLEOTIDE SEQUENCE [LARGE SCALE GENOMIC DNA]</scope>
    <source>
        <strain evidence="2">CBS 115656</strain>
    </source>
</reference>
<proteinExistence type="predicted"/>
<evidence type="ECO:0000259" key="1">
    <source>
        <dbReference type="PROSITE" id="PS50042"/>
    </source>
</evidence>
<dbReference type="SUPFAM" id="SSF51206">
    <property type="entry name" value="cAMP-binding domain-like"/>
    <property type="match status" value="1"/>
</dbReference>
<keyword evidence="3" id="KW-1185">Reference proteome</keyword>
<dbReference type="PRINTS" id="PR00103">
    <property type="entry name" value="CAMPKINASE"/>
</dbReference>
<evidence type="ECO:0000313" key="2">
    <source>
        <dbReference type="EMBL" id="PYH33779.1"/>
    </source>
</evidence>
<dbReference type="InterPro" id="IPR018490">
    <property type="entry name" value="cNMP-bd_dom_sf"/>
</dbReference>
<evidence type="ECO:0000313" key="3">
    <source>
        <dbReference type="Proteomes" id="UP000247647"/>
    </source>
</evidence>
<name>A0A318YHS3_ASPNB</name>
<accession>A0A318YHS3</accession>
<dbReference type="Gene3D" id="2.60.120.10">
    <property type="entry name" value="Jelly Rolls"/>
    <property type="match status" value="1"/>
</dbReference>
<dbReference type="InterPro" id="IPR014710">
    <property type="entry name" value="RmlC-like_jellyroll"/>
</dbReference>